<gene>
    <name evidence="3" type="ORF">Thi970DRAFT_03102</name>
</gene>
<evidence type="ECO:0000313" key="3">
    <source>
        <dbReference type="EMBL" id="EIC19523.1"/>
    </source>
</evidence>
<name>H8Z5N9_9GAMM</name>
<reference evidence="3 4" key="2">
    <citation type="submission" date="2011-11" db="EMBL/GenBank/DDBJ databases">
        <authorList>
            <consortium name="US DOE Joint Genome Institute"/>
            <person name="Lucas S."/>
            <person name="Han J."/>
            <person name="Lapidus A."/>
            <person name="Cheng J.-F."/>
            <person name="Goodwin L."/>
            <person name="Pitluck S."/>
            <person name="Peters L."/>
            <person name="Ovchinnikova G."/>
            <person name="Zhang X."/>
            <person name="Detter J.C."/>
            <person name="Han C."/>
            <person name="Tapia R."/>
            <person name="Land M."/>
            <person name="Hauser L."/>
            <person name="Kyrpides N."/>
            <person name="Ivanova N."/>
            <person name="Pagani I."/>
            <person name="Vogl K."/>
            <person name="Liu Z."/>
            <person name="Overmann J."/>
            <person name="Frigaard N.-U."/>
            <person name="Bryant D."/>
            <person name="Woyke T."/>
        </authorList>
    </citation>
    <scope>NUCLEOTIDE SEQUENCE [LARGE SCALE GENOMIC DNA]</scope>
    <source>
        <strain evidence="3 4">970</strain>
    </source>
</reference>
<feature type="signal peptide" evidence="1">
    <location>
        <begin position="1"/>
        <end position="23"/>
    </location>
</feature>
<dbReference type="Proteomes" id="UP000002964">
    <property type="component" value="Unassembled WGS sequence"/>
</dbReference>
<dbReference type="STRING" id="631362.Thi970DRAFT_03102"/>
<dbReference type="RefSeq" id="WP_009149897.1">
    <property type="nucleotide sequence ID" value="NZ_CP121471.1"/>
</dbReference>
<proteinExistence type="predicted"/>
<dbReference type="Pfam" id="PF03413">
    <property type="entry name" value="PepSY"/>
    <property type="match status" value="1"/>
</dbReference>
<dbReference type="AlphaFoldDB" id="H8Z5N9"/>
<dbReference type="eggNOG" id="COG3212">
    <property type="taxonomic scope" value="Bacteria"/>
</dbReference>
<keyword evidence="1" id="KW-0732">Signal</keyword>
<organism evidence="3 4">
    <name type="scientific">Thiorhodovibrio frisius</name>
    <dbReference type="NCBI Taxonomy" id="631362"/>
    <lineage>
        <taxon>Bacteria</taxon>
        <taxon>Pseudomonadati</taxon>
        <taxon>Pseudomonadota</taxon>
        <taxon>Gammaproteobacteria</taxon>
        <taxon>Chromatiales</taxon>
        <taxon>Chromatiaceae</taxon>
        <taxon>Thiorhodovibrio</taxon>
    </lineage>
</organism>
<dbReference type="EMBL" id="JH603170">
    <property type="protein sequence ID" value="EIC19523.1"/>
    <property type="molecule type" value="Genomic_DNA"/>
</dbReference>
<feature type="domain" description="PepSY" evidence="2">
    <location>
        <begin position="42"/>
        <end position="99"/>
    </location>
</feature>
<dbReference type="OrthoDB" id="6975080at2"/>
<evidence type="ECO:0000313" key="4">
    <source>
        <dbReference type="Proteomes" id="UP000002964"/>
    </source>
</evidence>
<keyword evidence="4" id="KW-1185">Reference proteome</keyword>
<sequence length="102" mass="11180">MKRHYLIATTGLGLLLAMGSSLASERLDHNAIKQLRETGAILPMEQVMASAQSVQPGELVEAELERDVGTYLYEIKILAADGTVHKLYLDAATAEVVKRKEK</sequence>
<protein>
    <submittedName>
        <fullName evidence="3">Peptidase propeptide domain-containing protein</fullName>
    </submittedName>
</protein>
<dbReference type="HOGENOM" id="CLU_143489_2_1_6"/>
<dbReference type="InterPro" id="IPR025711">
    <property type="entry name" value="PepSY"/>
</dbReference>
<accession>H8Z5N9</accession>
<reference evidence="4" key="1">
    <citation type="submission" date="2011-06" db="EMBL/GenBank/DDBJ databases">
        <authorList>
            <consortium name="US DOE Joint Genome Institute (JGI-PGF)"/>
            <person name="Lucas S."/>
            <person name="Han J."/>
            <person name="Lapidus A."/>
            <person name="Cheng J.-F."/>
            <person name="Goodwin L."/>
            <person name="Pitluck S."/>
            <person name="Peters L."/>
            <person name="Land M.L."/>
            <person name="Hauser L."/>
            <person name="Vogl K."/>
            <person name="Liu Z."/>
            <person name="Overmann J."/>
            <person name="Frigaard N.-U."/>
            <person name="Bryant D.A."/>
            <person name="Woyke T.J."/>
        </authorList>
    </citation>
    <scope>NUCLEOTIDE SEQUENCE [LARGE SCALE GENOMIC DNA]</scope>
    <source>
        <strain evidence="4">970</strain>
    </source>
</reference>
<evidence type="ECO:0000259" key="2">
    <source>
        <dbReference type="Pfam" id="PF03413"/>
    </source>
</evidence>
<evidence type="ECO:0000256" key="1">
    <source>
        <dbReference type="SAM" id="SignalP"/>
    </source>
</evidence>
<dbReference type="Gene3D" id="3.10.450.40">
    <property type="match status" value="1"/>
</dbReference>
<feature type="chain" id="PRO_5003617427" evidence="1">
    <location>
        <begin position="24"/>
        <end position="102"/>
    </location>
</feature>